<dbReference type="SUPFAM" id="SSF64356">
    <property type="entry name" value="SNARE-like"/>
    <property type="match status" value="1"/>
</dbReference>
<keyword evidence="2" id="KW-1133">Transmembrane helix</keyword>
<keyword evidence="2" id="KW-0812">Transmembrane</keyword>
<feature type="non-terminal residue" evidence="4">
    <location>
        <position position="1"/>
    </location>
</feature>
<reference evidence="4 5" key="1">
    <citation type="journal article" date="2020" name="Genome Biol. Evol.">
        <title>Comparative genomics of strictly vertically transmitted, feminizing microsporidia endosymbionts of amphipod crustaceans.</title>
        <authorList>
            <person name="Cormier A."/>
            <person name="Chebbi M.A."/>
            <person name="Giraud I."/>
            <person name="Wattier R."/>
            <person name="Teixeira M."/>
            <person name="Gilbert C."/>
            <person name="Rigaud T."/>
            <person name="Cordaux R."/>
        </authorList>
    </citation>
    <scope>NUCLEOTIDE SEQUENCE [LARGE SCALE GENOMIC DNA]</scope>
    <source>
        <strain evidence="4 5">Ou3-Ou53</strain>
    </source>
</reference>
<organism evidence="4 5">
    <name type="scientific">Nosema granulosis</name>
    <dbReference type="NCBI Taxonomy" id="83296"/>
    <lineage>
        <taxon>Eukaryota</taxon>
        <taxon>Fungi</taxon>
        <taxon>Fungi incertae sedis</taxon>
        <taxon>Microsporidia</taxon>
        <taxon>Nosematidae</taxon>
        <taxon>Nosema</taxon>
    </lineage>
</organism>
<dbReference type="SUPFAM" id="SSF58038">
    <property type="entry name" value="SNARE fusion complex"/>
    <property type="match status" value="1"/>
</dbReference>
<dbReference type="GO" id="GO:0006888">
    <property type="term" value="P:endoplasmic reticulum to Golgi vesicle-mediated transport"/>
    <property type="evidence" value="ECO:0007669"/>
    <property type="project" value="TreeGrafter"/>
</dbReference>
<dbReference type="PANTHER" id="PTHR45806:SF1">
    <property type="entry name" value="SYNAPTOBREVIN HOMOLOG YKT6"/>
    <property type="match status" value="1"/>
</dbReference>
<keyword evidence="5" id="KW-1185">Reference proteome</keyword>
<dbReference type="InterPro" id="IPR042855">
    <property type="entry name" value="V_SNARE_CC"/>
</dbReference>
<protein>
    <submittedName>
        <fullName evidence="4">Synaptobrevin like protein YKT6</fullName>
    </submittedName>
</protein>
<dbReference type="Proteomes" id="UP000740883">
    <property type="component" value="Unassembled WGS sequence"/>
</dbReference>
<evidence type="ECO:0000256" key="1">
    <source>
        <dbReference type="PROSITE-ProRule" id="PRU00290"/>
    </source>
</evidence>
<proteinExistence type="predicted"/>
<evidence type="ECO:0000313" key="5">
    <source>
        <dbReference type="Proteomes" id="UP000740883"/>
    </source>
</evidence>
<evidence type="ECO:0000259" key="3">
    <source>
        <dbReference type="PROSITE" id="PS50892"/>
    </source>
</evidence>
<evidence type="ECO:0000256" key="2">
    <source>
        <dbReference type="SAM" id="Phobius"/>
    </source>
</evidence>
<dbReference type="GO" id="GO:0005484">
    <property type="term" value="F:SNAP receptor activity"/>
    <property type="evidence" value="ECO:0007669"/>
    <property type="project" value="TreeGrafter"/>
</dbReference>
<keyword evidence="2" id="KW-0472">Membrane</keyword>
<dbReference type="PANTHER" id="PTHR45806">
    <property type="entry name" value="SYNAPTOBREVIN HOMOLOG YKT6"/>
    <property type="match status" value="1"/>
</dbReference>
<dbReference type="Gene3D" id="3.30.450.50">
    <property type="entry name" value="Longin domain"/>
    <property type="match status" value="1"/>
</dbReference>
<dbReference type="AlphaFoldDB" id="A0A9P6KX28"/>
<keyword evidence="1" id="KW-0175">Coiled coil</keyword>
<dbReference type="OrthoDB" id="27923at2759"/>
<comment type="caution">
    <text evidence="4">The sequence shown here is derived from an EMBL/GenBank/DDBJ whole genome shotgun (WGS) entry which is preliminary data.</text>
</comment>
<dbReference type="GO" id="GO:0005794">
    <property type="term" value="C:Golgi apparatus"/>
    <property type="evidence" value="ECO:0007669"/>
    <property type="project" value="TreeGrafter"/>
</dbReference>
<dbReference type="InterPro" id="IPR011012">
    <property type="entry name" value="Longin-like_dom_sf"/>
</dbReference>
<name>A0A9P6KX28_9MICR</name>
<sequence length="211" mass="24609">LSILLIYTTILLIYTIYTTIYTTNLYYFFLPPFFMSLYSLVVVNIHTKEIIEKYFYLKEFSFFTRGSVKEAILMISQEVSSRITSYDFQSLSHTFNDKKTYLVFTVVYGEHIFIACADGEYLPSVASVFLEKARGCIDKDRLLEEYQDSKSKDTLGKIKNEITETKEVCIKTLNSLFERGEKLDDLIDKSEQLSKSSKMFYKAAHKRNKCC</sequence>
<accession>A0A9P6KX28</accession>
<dbReference type="Gene3D" id="1.20.5.110">
    <property type="match status" value="1"/>
</dbReference>
<dbReference type="PROSITE" id="PS50892">
    <property type="entry name" value="V_SNARE"/>
    <property type="match status" value="1"/>
</dbReference>
<gene>
    <name evidence="4" type="primary">YKT6</name>
    <name evidence="4" type="ORF">NGRA_3538</name>
</gene>
<evidence type="ECO:0000313" key="4">
    <source>
        <dbReference type="EMBL" id="KAF9746154.1"/>
    </source>
</evidence>
<feature type="transmembrane region" description="Helical" evidence="2">
    <location>
        <begin position="6"/>
        <end position="29"/>
    </location>
</feature>
<dbReference type="EMBL" id="SBJO01001395">
    <property type="protein sequence ID" value="KAF9746154.1"/>
    <property type="molecule type" value="Genomic_DNA"/>
</dbReference>
<feature type="domain" description="V-SNARE coiled-coil homology" evidence="3">
    <location>
        <begin position="154"/>
        <end position="211"/>
    </location>
</feature>
<dbReference type="Pfam" id="PF00957">
    <property type="entry name" value="Synaptobrevin"/>
    <property type="match status" value="1"/>
</dbReference>